<dbReference type="SUPFAM" id="SSF53474">
    <property type="entry name" value="alpha/beta-Hydrolases"/>
    <property type="match status" value="1"/>
</dbReference>
<dbReference type="EMBL" id="CAEZWW010000250">
    <property type="protein sequence ID" value="CAB4686631.1"/>
    <property type="molecule type" value="Genomic_DNA"/>
</dbReference>
<dbReference type="GO" id="GO:0006508">
    <property type="term" value="P:proteolysis"/>
    <property type="evidence" value="ECO:0007669"/>
    <property type="project" value="InterPro"/>
</dbReference>
<dbReference type="PANTHER" id="PTHR42881">
    <property type="entry name" value="PROLYL ENDOPEPTIDASE"/>
    <property type="match status" value="1"/>
</dbReference>
<name>A0A6J6NIU6_9ZZZZ</name>
<dbReference type="GO" id="GO:0070012">
    <property type="term" value="F:oligopeptidase activity"/>
    <property type="evidence" value="ECO:0007669"/>
    <property type="project" value="TreeGrafter"/>
</dbReference>
<evidence type="ECO:0000259" key="1">
    <source>
        <dbReference type="Pfam" id="PF00326"/>
    </source>
</evidence>
<dbReference type="GO" id="GO:0008236">
    <property type="term" value="F:serine-type peptidase activity"/>
    <property type="evidence" value="ECO:0007669"/>
    <property type="project" value="InterPro"/>
</dbReference>
<dbReference type="PANTHER" id="PTHR42881:SF13">
    <property type="entry name" value="PROLYL ENDOPEPTIDASE"/>
    <property type="match status" value="1"/>
</dbReference>
<dbReference type="InterPro" id="IPR029058">
    <property type="entry name" value="AB_hydrolase_fold"/>
</dbReference>
<sequence length="139" mass="15319">MGAAMTQRPELFNAVVCVAPLLDMIRYTTSELGPTWTVEYGDPEDAEQFGWLINYSPYHRVTEGTDYPAAMFAVFDNDTRTDPMHGRKMCAAAQHATSGDRPILLRTEGDVGHGARSMSKSVEESADTLAFLAKWTGLN</sequence>
<dbReference type="GO" id="GO:0005829">
    <property type="term" value="C:cytosol"/>
    <property type="evidence" value="ECO:0007669"/>
    <property type="project" value="TreeGrafter"/>
</dbReference>
<dbReference type="Gene3D" id="3.40.50.1820">
    <property type="entry name" value="alpha/beta hydrolase"/>
    <property type="match status" value="1"/>
</dbReference>
<evidence type="ECO:0000313" key="2">
    <source>
        <dbReference type="EMBL" id="CAB4686631.1"/>
    </source>
</evidence>
<gene>
    <name evidence="2" type="ORF">UFOPK2310_01548</name>
</gene>
<proteinExistence type="predicted"/>
<feature type="domain" description="Peptidase S9 prolyl oligopeptidase catalytic" evidence="1">
    <location>
        <begin position="1"/>
        <end position="137"/>
    </location>
</feature>
<protein>
    <submittedName>
        <fullName evidence="2">Unannotated protein</fullName>
    </submittedName>
</protein>
<accession>A0A6J6NIU6</accession>
<dbReference type="InterPro" id="IPR001375">
    <property type="entry name" value="Peptidase_S9_cat"/>
</dbReference>
<reference evidence="2" key="1">
    <citation type="submission" date="2020-05" db="EMBL/GenBank/DDBJ databases">
        <authorList>
            <person name="Chiriac C."/>
            <person name="Salcher M."/>
            <person name="Ghai R."/>
            <person name="Kavagutti S V."/>
        </authorList>
    </citation>
    <scope>NUCLEOTIDE SEQUENCE</scope>
</reference>
<dbReference type="AlphaFoldDB" id="A0A6J6NIU6"/>
<dbReference type="Pfam" id="PF00326">
    <property type="entry name" value="Peptidase_S9"/>
    <property type="match status" value="1"/>
</dbReference>
<dbReference type="InterPro" id="IPR051167">
    <property type="entry name" value="Prolyl_oligopep/macrocyclase"/>
</dbReference>
<organism evidence="2">
    <name type="scientific">freshwater metagenome</name>
    <dbReference type="NCBI Taxonomy" id="449393"/>
    <lineage>
        <taxon>unclassified sequences</taxon>
        <taxon>metagenomes</taxon>
        <taxon>ecological metagenomes</taxon>
    </lineage>
</organism>